<dbReference type="Proteomes" id="UP001302349">
    <property type="component" value="Chromosome"/>
</dbReference>
<reference evidence="1 2" key="1">
    <citation type="journal article" date="2023" name="Microbiol. Resour. Announc.">
        <title>Complete Genome Sequence of Imperialibacter roseus strain P4T.</title>
        <authorList>
            <person name="Tizabi D.R."/>
            <person name="Bachvaroff T."/>
            <person name="Hill R.T."/>
        </authorList>
    </citation>
    <scope>NUCLEOTIDE SEQUENCE [LARGE SCALE GENOMIC DNA]</scope>
    <source>
        <strain evidence="1 2">P4T</strain>
    </source>
</reference>
<dbReference type="EMBL" id="CP136051">
    <property type="protein sequence ID" value="WOK08538.1"/>
    <property type="molecule type" value="Genomic_DNA"/>
</dbReference>
<gene>
    <name evidence="1" type="ORF">RT717_07810</name>
</gene>
<dbReference type="Pfam" id="PF22668">
    <property type="entry name" value="DUF7009"/>
    <property type="match status" value="1"/>
</dbReference>
<protein>
    <submittedName>
        <fullName evidence="1">Uncharacterized protein</fullName>
    </submittedName>
</protein>
<dbReference type="InterPro" id="IPR053825">
    <property type="entry name" value="DUF7009"/>
</dbReference>
<organism evidence="1 2">
    <name type="scientific">Imperialibacter roseus</name>
    <dbReference type="NCBI Taxonomy" id="1324217"/>
    <lineage>
        <taxon>Bacteria</taxon>
        <taxon>Pseudomonadati</taxon>
        <taxon>Bacteroidota</taxon>
        <taxon>Cytophagia</taxon>
        <taxon>Cytophagales</taxon>
        <taxon>Flammeovirgaceae</taxon>
        <taxon>Imperialibacter</taxon>
    </lineage>
</organism>
<evidence type="ECO:0000313" key="2">
    <source>
        <dbReference type="Proteomes" id="UP001302349"/>
    </source>
</evidence>
<proteinExistence type="predicted"/>
<dbReference type="RefSeq" id="WP_317491176.1">
    <property type="nucleotide sequence ID" value="NZ_CP136051.1"/>
</dbReference>
<keyword evidence="2" id="KW-1185">Reference proteome</keyword>
<sequence>MKLRTRGNSIRLRLEQHEIKNLVTQGAVTESVAFAPDQSFKYTLATSDNGEFSSKYQNGEIRIEIPLGLVKAWSESEEEGVYQTLNANTDFEMKLAVEKDFQCLHKRPDEDESGLFPNPKAGN</sequence>
<name>A0ABZ0IU15_9BACT</name>
<evidence type="ECO:0000313" key="1">
    <source>
        <dbReference type="EMBL" id="WOK08538.1"/>
    </source>
</evidence>
<accession>A0ABZ0IU15</accession>